<protein>
    <submittedName>
        <fullName evidence="2">Uncharacterized protein</fullName>
    </submittedName>
</protein>
<evidence type="ECO:0000313" key="3">
    <source>
        <dbReference type="Proteomes" id="UP000041254"/>
    </source>
</evidence>
<name>A0A0G4FSL1_VITBC</name>
<feature type="chain" id="PRO_5013357181" evidence="1">
    <location>
        <begin position="16"/>
        <end position="419"/>
    </location>
</feature>
<dbReference type="Proteomes" id="UP000041254">
    <property type="component" value="Unassembled WGS sequence"/>
</dbReference>
<dbReference type="InParanoid" id="A0A0G4FSL1"/>
<dbReference type="AlphaFoldDB" id="A0A0G4FSL1"/>
<evidence type="ECO:0000256" key="1">
    <source>
        <dbReference type="SAM" id="SignalP"/>
    </source>
</evidence>
<sequence length="419" mass="47603">MRFLVALYCLLGATASRTSTHDRPRIPSLSSKAMRVTHLHSHARDMGNRRMRVELRRHNSRSPPLAPSYTQGNTSSEAAARVAATRLSTFPLTGHLPAVLTDTTAYWAAMRHHFHQGHATSLRRIRHGGPGAIPLPLGGMQPHIYLKQLLIRVIACLGGRSVCSSEDVFRGMIVSGVHDHATYDSFFGYLMEVLCPTDPIEHWKSSHCNDAKYREIHELIDKSWAEIGSHEFGFETWHTVTANIFHRARFAPCGREYAMQDRVFEAMARSQQHPANSSGSLLSQDAEARVVDERSFRAFFERSLRLDEIDDRTPDVALLHHKQEMHALICEAWDECAREVQLLQAHEYAIQMLRNESRQLGRSGGQQQQQPIDRLYWEPHELMYEPPEAPGTGPLIGKPEHIDIYQWRQITAGYFSAGF</sequence>
<proteinExistence type="predicted"/>
<dbReference type="EMBL" id="CDMY01000488">
    <property type="protein sequence ID" value="CEM17424.1"/>
    <property type="molecule type" value="Genomic_DNA"/>
</dbReference>
<feature type="signal peptide" evidence="1">
    <location>
        <begin position="1"/>
        <end position="15"/>
    </location>
</feature>
<reference evidence="2 3" key="1">
    <citation type="submission" date="2014-11" db="EMBL/GenBank/DDBJ databases">
        <authorList>
            <person name="Zhu J."/>
            <person name="Qi W."/>
            <person name="Song R."/>
        </authorList>
    </citation>
    <scope>NUCLEOTIDE SEQUENCE [LARGE SCALE GENOMIC DNA]</scope>
</reference>
<organism evidence="2 3">
    <name type="scientific">Vitrella brassicaformis (strain CCMP3155)</name>
    <dbReference type="NCBI Taxonomy" id="1169540"/>
    <lineage>
        <taxon>Eukaryota</taxon>
        <taxon>Sar</taxon>
        <taxon>Alveolata</taxon>
        <taxon>Colpodellida</taxon>
        <taxon>Vitrellaceae</taxon>
        <taxon>Vitrella</taxon>
    </lineage>
</organism>
<dbReference type="VEuPathDB" id="CryptoDB:Vbra_21681"/>
<keyword evidence="3" id="KW-1185">Reference proteome</keyword>
<gene>
    <name evidence="2" type="ORF">Vbra_21681</name>
</gene>
<evidence type="ECO:0000313" key="2">
    <source>
        <dbReference type="EMBL" id="CEM17424.1"/>
    </source>
</evidence>
<accession>A0A0G4FSL1</accession>
<keyword evidence="1" id="KW-0732">Signal</keyword>